<comment type="caution">
    <text evidence="1">The sequence shown here is derived from an EMBL/GenBank/DDBJ whole genome shotgun (WGS) entry which is preliminary data.</text>
</comment>
<dbReference type="Proteomes" id="UP001550210">
    <property type="component" value="Unassembled WGS sequence"/>
</dbReference>
<gene>
    <name evidence="1" type="ORF">ABZZ21_23825</name>
</gene>
<protein>
    <submittedName>
        <fullName evidence="1">Uncharacterized protein</fullName>
    </submittedName>
</protein>
<name>A0ABV2V121_9ACTN</name>
<evidence type="ECO:0000313" key="1">
    <source>
        <dbReference type="EMBL" id="MET9847521.1"/>
    </source>
</evidence>
<proteinExistence type="predicted"/>
<evidence type="ECO:0000313" key="2">
    <source>
        <dbReference type="Proteomes" id="UP001550210"/>
    </source>
</evidence>
<sequence length="120" mass="13777">MQARIIEASREMVGSALMYNPEGMMEIGQDMASLPEFLQNLAKSIQAMTRQVQEGDTPMDPAIVDMVKAIHAGILKVAHEAEDLKPMFENYHADDIKRIRQPRRNEQLWDVQANRDYYGR</sequence>
<accession>A0ABV2V121</accession>
<reference evidence="1 2" key="1">
    <citation type="submission" date="2024-06" db="EMBL/GenBank/DDBJ databases">
        <title>The Natural Products Discovery Center: Release of the First 8490 Sequenced Strains for Exploring Actinobacteria Biosynthetic Diversity.</title>
        <authorList>
            <person name="Kalkreuter E."/>
            <person name="Kautsar S.A."/>
            <person name="Yang D."/>
            <person name="Bader C.D."/>
            <person name="Teijaro C.N."/>
            <person name="Fluegel L."/>
            <person name="Davis C.M."/>
            <person name="Simpson J.R."/>
            <person name="Lauterbach L."/>
            <person name="Steele A.D."/>
            <person name="Gui C."/>
            <person name="Meng S."/>
            <person name="Li G."/>
            <person name="Viehrig K."/>
            <person name="Ye F."/>
            <person name="Su P."/>
            <person name="Kiefer A.F."/>
            <person name="Nichols A."/>
            <person name="Cepeda A.J."/>
            <person name="Yan W."/>
            <person name="Fan B."/>
            <person name="Jiang Y."/>
            <person name="Adhikari A."/>
            <person name="Zheng C.-J."/>
            <person name="Schuster L."/>
            <person name="Cowan T.M."/>
            <person name="Smanski M.J."/>
            <person name="Chevrette M.G."/>
            <person name="De Carvalho L.P.S."/>
            <person name="Shen B."/>
        </authorList>
    </citation>
    <scope>NUCLEOTIDE SEQUENCE [LARGE SCALE GENOMIC DNA]</scope>
    <source>
        <strain evidence="1 2">NPDC006434</strain>
    </source>
</reference>
<dbReference type="EMBL" id="JBEXPZ010000031">
    <property type="protein sequence ID" value="MET9847521.1"/>
    <property type="molecule type" value="Genomic_DNA"/>
</dbReference>
<keyword evidence="2" id="KW-1185">Reference proteome</keyword>
<dbReference type="RefSeq" id="WP_355398839.1">
    <property type="nucleotide sequence ID" value="NZ_JBEXPZ010000031.1"/>
</dbReference>
<organism evidence="1 2">
    <name type="scientific">Streptomyces ossamyceticus</name>
    <dbReference type="NCBI Taxonomy" id="249581"/>
    <lineage>
        <taxon>Bacteria</taxon>
        <taxon>Bacillati</taxon>
        <taxon>Actinomycetota</taxon>
        <taxon>Actinomycetes</taxon>
        <taxon>Kitasatosporales</taxon>
        <taxon>Streptomycetaceae</taxon>
        <taxon>Streptomyces</taxon>
    </lineage>
</organism>